<organism evidence="1 2">
    <name type="scientific">Candidatus Obscuribacter phosphatis</name>
    <dbReference type="NCBI Taxonomy" id="1906157"/>
    <lineage>
        <taxon>Bacteria</taxon>
        <taxon>Bacillati</taxon>
        <taxon>Candidatus Melainabacteria</taxon>
        <taxon>Candidatus Obscuribacterales</taxon>
        <taxon>Candidatus Obscuribacteraceae</taxon>
        <taxon>Candidatus Obscuribacter</taxon>
    </lineage>
</organism>
<name>A0A8J7TLI8_9BACT</name>
<dbReference type="PANTHER" id="PTHR11941">
    <property type="entry name" value="ENOYL-COA HYDRATASE-RELATED"/>
    <property type="match status" value="1"/>
</dbReference>
<dbReference type="GO" id="GO:0006635">
    <property type="term" value="P:fatty acid beta-oxidation"/>
    <property type="evidence" value="ECO:0007669"/>
    <property type="project" value="TreeGrafter"/>
</dbReference>
<dbReference type="Gene3D" id="3.90.226.10">
    <property type="entry name" value="2-enoyl-CoA Hydratase, Chain A, domain 1"/>
    <property type="match status" value="1"/>
</dbReference>
<dbReference type="PANTHER" id="PTHR11941:SF54">
    <property type="entry name" value="ENOYL-COA HYDRATASE, MITOCHONDRIAL"/>
    <property type="match status" value="1"/>
</dbReference>
<gene>
    <name evidence="1" type="ORF">J0M35_05795</name>
</gene>
<dbReference type="SUPFAM" id="SSF52096">
    <property type="entry name" value="ClpP/crotonase"/>
    <property type="match status" value="1"/>
</dbReference>
<dbReference type="CDD" id="cd06558">
    <property type="entry name" value="crotonase-like"/>
    <property type="match status" value="1"/>
</dbReference>
<evidence type="ECO:0000313" key="1">
    <source>
        <dbReference type="EMBL" id="MBN8659855.1"/>
    </source>
</evidence>
<proteinExistence type="predicted"/>
<accession>A0A8J7TLI8</accession>
<protein>
    <submittedName>
        <fullName evidence="1">Enoyl-CoA hydratase/isomerase family protein</fullName>
    </submittedName>
</protein>
<dbReference type="AlphaFoldDB" id="A0A8J7TLI8"/>
<dbReference type="InterPro" id="IPR001753">
    <property type="entry name" value="Enoyl-CoA_hydra/iso"/>
</dbReference>
<dbReference type="Proteomes" id="UP000664277">
    <property type="component" value="Unassembled WGS sequence"/>
</dbReference>
<dbReference type="GO" id="GO:0003824">
    <property type="term" value="F:catalytic activity"/>
    <property type="evidence" value="ECO:0007669"/>
    <property type="project" value="UniProtKB-ARBA"/>
</dbReference>
<sequence length="252" mass="27779">MKFQRLQHAKNSGIVTFQINRPEAHNALSEDMWNAIPQFIQEEALNATKVIILEGSNGNFGAGADLSQMKELKSAEDAGRLWHAIVSALESIYFAPLTVIAKVRGSCLGGSCLLATACDLRIAALDARFAIPVARLGIVLDDGCLDRLRELIGPAWTKQLIFSACTIDGSKAEKIGLVNEAIAPESLDEYCEQVALQIAENSPNTILECKRSLRRHRLKSESETVRQQLEVIKNSYVSSEFKERLRKLGITI</sequence>
<dbReference type="EMBL" id="JAFLCK010000006">
    <property type="protein sequence ID" value="MBN8659855.1"/>
    <property type="molecule type" value="Genomic_DNA"/>
</dbReference>
<dbReference type="InterPro" id="IPR029045">
    <property type="entry name" value="ClpP/crotonase-like_dom_sf"/>
</dbReference>
<dbReference type="Pfam" id="PF00378">
    <property type="entry name" value="ECH_1"/>
    <property type="match status" value="1"/>
</dbReference>
<comment type="caution">
    <text evidence="1">The sequence shown here is derived from an EMBL/GenBank/DDBJ whole genome shotgun (WGS) entry which is preliminary data.</text>
</comment>
<evidence type="ECO:0000313" key="2">
    <source>
        <dbReference type="Proteomes" id="UP000664277"/>
    </source>
</evidence>
<reference evidence="1" key="1">
    <citation type="submission" date="2021-02" db="EMBL/GenBank/DDBJ databases">
        <title>Genome-Resolved Metagenomics of a Microbial Community Performing Photosynthetic Biological Nutrient Removal.</title>
        <authorList>
            <person name="Mcdaniel E.A."/>
        </authorList>
    </citation>
    <scope>NUCLEOTIDE SEQUENCE</scope>
    <source>
        <strain evidence="1">UWPOB_OBS1</strain>
    </source>
</reference>